<dbReference type="Pfam" id="PF13417">
    <property type="entry name" value="GST_N_3"/>
    <property type="match status" value="2"/>
</dbReference>
<sequence>MPSTRQFPFLIDPNNGKQLYESDDIINYLFTEYGDGQVPLSLRLGFLTTLTCGLGLAPRAGKGGKYVPSTVPEQPLTLWGYELSPFVVVVKEALSELELPYLQVTASRGSPKRQLLLEKRGTFQVPYLEDPNQGVYLFESSAIVKYLYDTYAKKG</sequence>
<name>A0A0D2JQD9_9CHLO</name>
<evidence type="ECO:0000259" key="1">
    <source>
        <dbReference type="PROSITE" id="PS50404"/>
    </source>
</evidence>
<dbReference type="PROSITE" id="PS50404">
    <property type="entry name" value="GST_NTER"/>
    <property type="match status" value="1"/>
</dbReference>
<dbReference type="PANTHER" id="PTHR45288">
    <property type="entry name" value="THIOREDOXIN FAMILY PROTEIN"/>
    <property type="match status" value="1"/>
</dbReference>
<dbReference type="GeneID" id="25739546"/>
<protein>
    <recommendedName>
        <fullName evidence="1">GST N-terminal domain-containing protein</fullName>
    </recommendedName>
</protein>
<dbReference type="InterPro" id="IPR004045">
    <property type="entry name" value="Glutathione_S-Trfase_N"/>
</dbReference>
<dbReference type="KEGG" id="mng:MNEG_6670"/>
<organism evidence="2 3">
    <name type="scientific">Monoraphidium neglectum</name>
    <dbReference type="NCBI Taxonomy" id="145388"/>
    <lineage>
        <taxon>Eukaryota</taxon>
        <taxon>Viridiplantae</taxon>
        <taxon>Chlorophyta</taxon>
        <taxon>core chlorophytes</taxon>
        <taxon>Chlorophyceae</taxon>
        <taxon>CS clade</taxon>
        <taxon>Sphaeropleales</taxon>
        <taxon>Selenastraceae</taxon>
        <taxon>Monoraphidium</taxon>
    </lineage>
</organism>
<keyword evidence="3" id="KW-1185">Reference proteome</keyword>
<dbReference type="PANTHER" id="PTHR45288:SF1">
    <property type="entry name" value="THIOREDOXIN FAMILY PROTEIN"/>
    <property type="match status" value="1"/>
</dbReference>
<evidence type="ECO:0000313" key="2">
    <source>
        <dbReference type="EMBL" id="KIZ01293.1"/>
    </source>
</evidence>
<dbReference type="Gene3D" id="3.40.30.10">
    <property type="entry name" value="Glutaredoxin"/>
    <property type="match status" value="1"/>
</dbReference>
<reference evidence="2 3" key="1">
    <citation type="journal article" date="2013" name="BMC Genomics">
        <title>Reconstruction of the lipid metabolism for the microalga Monoraphidium neglectum from its genome sequence reveals characteristics suitable for biofuel production.</title>
        <authorList>
            <person name="Bogen C."/>
            <person name="Al-Dilaimi A."/>
            <person name="Albersmeier A."/>
            <person name="Wichmann J."/>
            <person name="Grundmann M."/>
            <person name="Rupp O."/>
            <person name="Lauersen K.J."/>
            <person name="Blifernez-Klassen O."/>
            <person name="Kalinowski J."/>
            <person name="Goesmann A."/>
            <person name="Mussgnug J.H."/>
            <person name="Kruse O."/>
        </authorList>
    </citation>
    <scope>NUCLEOTIDE SEQUENCE [LARGE SCALE GENOMIC DNA]</scope>
    <source>
        <strain evidence="2 3">SAG 48.87</strain>
    </source>
</reference>
<dbReference type="Proteomes" id="UP000054498">
    <property type="component" value="Unassembled WGS sequence"/>
</dbReference>
<proteinExistence type="predicted"/>
<evidence type="ECO:0000313" key="3">
    <source>
        <dbReference type="Proteomes" id="UP000054498"/>
    </source>
</evidence>
<dbReference type="RefSeq" id="XP_013900312.1">
    <property type="nucleotide sequence ID" value="XM_014044858.1"/>
</dbReference>
<dbReference type="SUPFAM" id="SSF52833">
    <property type="entry name" value="Thioredoxin-like"/>
    <property type="match status" value="2"/>
</dbReference>
<dbReference type="STRING" id="145388.A0A0D2JQD9"/>
<dbReference type="OrthoDB" id="422574at2759"/>
<dbReference type="EMBL" id="KK101326">
    <property type="protein sequence ID" value="KIZ01293.1"/>
    <property type="molecule type" value="Genomic_DNA"/>
</dbReference>
<accession>A0A0D2JQD9</accession>
<feature type="domain" description="GST N-terminal" evidence="1">
    <location>
        <begin position="74"/>
        <end position="155"/>
    </location>
</feature>
<dbReference type="AlphaFoldDB" id="A0A0D2JQD9"/>
<dbReference type="GO" id="GO:0009507">
    <property type="term" value="C:chloroplast"/>
    <property type="evidence" value="ECO:0007669"/>
    <property type="project" value="TreeGrafter"/>
</dbReference>
<dbReference type="InterPro" id="IPR036249">
    <property type="entry name" value="Thioredoxin-like_sf"/>
</dbReference>
<gene>
    <name evidence="2" type="ORF">MNEG_6670</name>
</gene>